<evidence type="ECO:0000313" key="3">
    <source>
        <dbReference type="Proteomes" id="UP000063789"/>
    </source>
</evidence>
<keyword evidence="3" id="KW-1185">Reference proteome</keyword>
<reference evidence="3" key="1">
    <citation type="submission" date="2015-06" db="EMBL/GenBank/DDBJ databases">
        <title>Complete genome sequence and metabolic analysis of phthalate degradation pathway in Gordonia sp. QH-11.</title>
        <authorList>
            <person name="Jin D."/>
            <person name="Kong X."/>
            <person name="Bai Z."/>
        </authorList>
    </citation>
    <scope>NUCLEOTIDE SEQUENCE [LARGE SCALE GENOMIC DNA]</scope>
    <source>
        <strain evidence="3">QH-11</strain>
    </source>
</reference>
<evidence type="ECO:0000256" key="1">
    <source>
        <dbReference type="SAM" id="MobiDB-lite"/>
    </source>
</evidence>
<organism evidence="2 3">
    <name type="scientific">Gordonia phthalatica</name>
    <dbReference type="NCBI Taxonomy" id="1136941"/>
    <lineage>
        <taxon>Bacteria</taxon>
        <taxon>Bacillati</taxon>
        <taxon>Actinomycetota</taxon>
        <taxon>Actinomycetes</taxon>
        <taxon>Mycobacteriales</taxon>
        <taxon>Gordoniaceae</taxon>
        <taxon>Gordonia</taxon>
    </lineage>
</organism>
<feature type="compositionally biased region" description="Basic and acidic residues" evidence="1">
    <location>
        <begin position="8"/>
        <end position="21"/>
    </location>
</feature>
<gene>
    <name evidence="2" type="ORF">ACH46_04445</name>
</gene>
<name>A0A0N7FVA2_9ACTN</name>
<dbReference type="AlphaFoldDB" id="A0A0N7FVA2"/>
<protein>
    <submittedName>
        <fullName evidence="2">Uncharacterized protein</fullName>
    </submittedName>
</protein>
<proteinExistence type="predicted"/>
<sequence length="110" mass="12510">MSYSPTNDEERVTATSEPERIFNDPETRETWWRSRITHHRNITITTRIKTLQDNGGSVTAQDVAISISDGTTPRFFSIPVAVLEQVIAALDFARYDAEAVNLTLQSRREQ</sequence>
<evidence type="ECO:0000313" key="2">
    <source>
        <dbReference type="EMBL" id="ALG86591.1"/>
    </source>
</evidence>
<dbReference type="EMBL" id="CP011853">
    <property type="protein sequence ID" value="ALG86591.1"/>
    <property type="molecule type" value="Genomic_DNA"/>
</dbReference>
<accession>A0A0N7FVA2</accession>
<dbReference type="Proteomes" id="UP000063789">
    <property type="component" value="Chromosome"/>
</dbReference>
<reference evidence="2 3" key="2">
    <citation type="journal article" date="2017" name="Int. J. Syst. Evol. Microbiol.">
        <title>Gordonia phthalatica sp. nov., a di-n-butyl phthalate-degrading bacterium isolated from activated sludge.</title>
        <authorList>
            <person name="Jin D."/>
            <person name="Kong X."/>
            <person name="Jia M."/>
            <person name="Yu X."/>
            <person name="Wang X."/>
            <person name="Zhuang X."/>
            <person name="Deng Y."/>
            <person name="Bai Z."/>
        </authorList>
    </citation>
    <scope>NUCLEOTIDE SEQUENCE [LARGE SCALE GENOMIC DNA]</scope>
    <source>
        <strain evidence="2 3">QH-11</strain>
    </source>
</reference>
<feature type="region of interest" description="Disordered" evidence="1">
    <location>
        <begin position="1"/>
        <end position="21"/>
    </location>
</feature>
<dbReference type="KEGG" id="goq:ACH46_04445"/>
<dbReference type="PATRIC" id="fig|1136941.3.peg.904"/>